<reference evidence="2" key="1">
    <citation type="journal article" date="2022" name="bioRxiv">
        <title>Sequencing and chromosome-scale assembly of the giantPleurodeles waltlgenome.</title>
        <authorList>
            <person name="Brown T."/>
            <person name="Elewa A."/>
            <person name="Iarovenko S."/>
            <person name="Subramanian E."/>
            <person name="Araus A.J."/>
            <person name="Petzold A."/>
            <person name="Susuki M."/>
            <person name="Suzuki K.-i.T."/>
            <person name="Hayashi T."/>
            <person name="Toyoda A."/>
            <person name="Oliveira C."/>
            <person name="Osipova E."/>
            <person name="Leigh N.D."/>
            <person name="Simon A."/>
            <person name="Yun M.H."/>
        </authorList>
    </citation>
    <scope>NUCLEOTIDE SEQUENCE</scope>
    <source>
        <strain evidence="2">20211129_DDA</strain>
        <tissue evidence="2">Liver</tissue>
    </source>
</reference>
<evidence type="ECO:0000313" key="2">
    <source>
        <dbReference type="EMBL" id="KAJ1193670.1"/>
    </source>
</evidence>
<evidence type="ECO:0000256" key="1">
    <source>
        <dbReference type="SAM" id="MobiDB-lite"/>
    </source>
</evidence>
<evidence type="ECO:0000313" key="3">
    <source>
        <dbReference type="Proteomes" id="UP001066276"/>
    </source>
</evidence>
<name>A0AAV7UX49_PLEWA</name>
<sequence length="111" mass="12502">MQKISHGVKIIADEISCWKSPTNLAYNKSAFCVKMVLDGPRRDLGASPLCEEEDGALSTLESPWDASQHPQELQDPGSKEVQNVVNAAQQKKVPRNRRTSQRVEHCRIECW</sequence>
<protein>
    <submittedName>
        <fullName evidence="2">Uncharacterized protein</fullName>
    </submittedName>
</protein>
<dbReference type="Proteomes" id="UP001066276">
    <property type="component" value="Chromosome 2_2"/>
</dbReference>
<gene>
    <name evidence="2" type="ORF">NDU88_002966</name>
</gene>
<accession>A0AAV7UX49</accession>
<dbReference type="EMBL" id="JANPWB010000004">
    <property type="protein sequence ID" value="KAJ1193670.1"/>
    <property type="molecule type" value="Genomic_DNA"/>
</dbReference>
<keyword evidence="3" id="KW-1185">Reference proteome</keyword>
<comment type="caution">
    <text evidence="2">The sequence shown here is derived from an EMBL/GenBank/DDBJ whole genome shotgun (WGS) entry which is preliminary data.</text>
</comment>
<feature type="region of interest" description="Disordered" evidence="1">
    <location>
        <begin position="44"/>
        <end position="78"/>
    </location>
</feature>
<dbReference type="AlphaFoldDB" id="A0AAV7UX49"/>
<organism evidence="2 3">
    <name type="scientific">Pleurodeles waltl</name>
    <name type="common">Iberian ribbed newt</name>
    <dbReference type="NCBI Taxonomy" id="8319"/>
    <lineage>
        <taxon>Eukaryota</taxon>
        <taxon>Metazoa</taxon>
        <taxon>Chordata</taxon>
        <taxon>Craniata</taxon>
        <taxon>Vertebrata</taxon>
        <taxon>Euteleostomi</taxon>
        <taxon>Amphibia</taxon>
        <taxon>Batrachia</taxon>
        <taxon>Caudata</taxon>
        <taxon>Salamandroidea</taxon>
        <taxon>Salamandridae</taxon>
        <taxon>Pleurodelinae</taxon>
        <taxon>Pleurodeles</taxon>
    </lineage>
</organism>
<proteinExistence type="predicted"/>